<comment type="cofactor">
    <cofactor evidence="1 4">
        <name>pyridoxal 5'-phosphate</name>
        <dbReference type="ChEBI" id="CHEBI:597326"/>
    </cofactor>
</comment>
<reference evidence="6" key="1">
    <citation type="journal article" date="2019" name="Int. J. Syst. Evol. Microbiol.">
        <title>The Global Catalogue of Microorganisms (GCM) 10K type strain sequencing project: providing services to taxonomists for standard genome sequencing and annotation.</title>
        <authorList>
            <consortium name="The Broad Institute Genomics Platform"/>
            <consortium name="The Broad Institute Genome Sequencing Center for Infectious Disease"/>
            <person name="Wu L."/>
            <person name="Ma J."/>
        </authorList>
    </citation>
    <scope>NUCLEOTIDE SEQUENCE [LARGE SCALE GENOMIC DNA]</scope>
    <source>
        <strain evidence="6">JCM 12140</strain>
    </source>
</reference>
<name>A0ABP4KAZ9_9MICO</name>
<organism evidence="5 6">
    <name type="scientific">Curtobacterium herbarum</name>
    <dbReference type="NCBI Taxonomy" id="150122"/>
    <lineage>
        <taxon>Bacteria</taxon>
        <taxon>Bacillati</taxon>
        <taxon>Actinomycetota</taxon>
        <taxon>Actinomycetes</taxon>
        <taxon>Micrococcales</taxon>
        <taxon>Microbacteriaceae</taxon>
        <taxon>Curtobacterium</taxon>
    </lineage>
</organism>
<dbReference type="InterPro" id="IPR015424">
    <property type="entry name" value="PyrdxlP-dep_Trfase"/>
</dbReference>
<keyword evidence="3 4" id="KW-0663">Pyridoxal phosphate</keyword>
<dbReference type="Gene3D" id="3.90.1150.10">
    <property type="entry name" value="Aspartate Aminotransferase, domain 1"/>
    <property type="match status" value="1"/>
</dbReference>
<accession>A0ABP4KAZ9</accession>
<dbReference type="Pfam" id="PF01053">
    <property type="entry name" value="Cys_Met_Meta_PP"/>
    <property type="match status" value="1"/>
</dbReference>
<sequence length="381" mass="40025">MTEFSTRAIHAGQEPDGPTGAVIPPLYLTSTYVQDGIGGLRGGYEYSRSGNPTRDSLQTLLADLDGGVAAYSFSSGLAGEDALLRAYLEPGARIVMGNDVYGGTHRLANRLHVPWGIDLVTVEMSDPDRVRAALADSPAKTVLWVETPTNPLMKIADIELLAAIGHEAGALVVVDNTFASPALQQPIALGADVVVYSTTKYLGGHSDVVGGAVVLRDQELAEQVAFVQFGGGAISSPFDAWLTIRGIKTLSVRMERHSANAQTVAEALVAHPAVEHVYYPGLPEHPGHHVAAKQMRGFGGMLSVALAGGPEAAKRFAESTELFALAESLGGVESLIGYPSEMTHASVKGTELAVPENVVRLSVGIEDAGDLVADVQQALER</sequence>
<dbReference type="Gene3D" id="3.40.640.10">
    <property type="entry name" value="Type I PLP-dependent aspartate aminotransferase-like (Major domain)"/>
    <property type="match status" value="1"/>
</dbReference>
<evidence type="ECO:0000256" key="4">
    <source>
        <dbReference type="RuleBase" id="RU362118"/>
    </source>
</evidence>
<dbReference type="NCBIfam" id="NF005871">
    <property type="entry name" value="PRK07811.1"/>
    <property type="match status" value="1"/>
</dbReference>
<dbReference type="EMBL" id="BAAAJX010000017">
    <property type="protein sequence ID" value="GAA1494688.1"/>
    <property type="molecule type" value="Genomic_DNA"/>
</dbReference>
<dbReference type="InterPro" id="IPR015422">
    <property type="entry name" value="PyrdxlP-dep_Trfase_small"/>
</dbReference>
<dbReference type="PIRSF" id="PIRSF001434">
    <property type="entry name" value="CGS"/>
    <property type="match status" value="1"/>
</dbReference>
<dbReference type="Proteomes" id="UP001501742">
    <property type="component" value="Unassembled WGS sequence"/>
</dbReference>
<dbReference type="PROSITE" id="PS00868">
    <property type="entry name" value="CYS_MET_METAB_PP"/>
    <property type="match status" value="1"/>
</dbReference>
<proteinExistence type="inferred from homology"/>
<dbReference type="PANTHER" id="PTHR11808">
    <property type="entry name" value="TRANS-SULFURATION ENZYME FAMILY MEMBER"/>
    <property type="match status" value="1"/>
</dbReference>
<comment type="caution">
    <text evidence="5">The sequence shown here is derived from an EMBL/GenBank/DDBJ whole genome shotgun (WGS) entry which is preliminary data.</text>
</comment>
<comment type="similarity">
    <text evidence="2 4">Belongs to the trans-sulfuration enzymes family.</text>
</comment>
<protein>
    <submittedName>
        <fullName evidence="5">Cystathionine gamma-synthase</fullName>
    </submittedName>
</protein>
<evidence type="ECO:0000256" key="3">
    <source>
        <dbReference type="ARBA" id="ARBA00022898"/>
    </source>
</evidence>
<gene>
    <name evidence="5" type="ORF">GCM10009627_30340</name>
</gene>
<evidence type="ECO:0000313" key="5">
    <source>
        <dbReference type="EMBL" id="GAA1494688.1"/>
    </source>
</evidence>
<dbReference type="InterPro" id="IPR000277">
    <property type="entry name" value="Cys/Met-Metab_PyrdxlP-dep_enz"/>
</dbReference>
<evidence type="ECO:0000256" key="2">
    <source>
        <dbReference type="ARBA" id="ARBA00009077"/>
    </source>
</evidence>
<dbReference type="PANTHER" id="PTHR11808:SF15">
    <property type="entry name" value="CYSTATHIONINE GAMMA-LYASE"/>
    <property type="match status" value="1"/>
</dbReference>
<dbReference type="CDD" id="cd00614">
    <property type="entry name" value="CGS_like"/>
    <property type="match status" value="1"/>
</dbReference>
<dbReference type="RefSeq" id="WP_204607381.1">
    <property type="nucleotide sequence ID" value="NZ_BAAAJX010000017.1"/>
</dbReference>
<evidence type="ECO:0000313" key="6">
    <source>
        <dbReference type="Proteomes" id="UP001501742"/>
    </source>
</evidence>
<dbReference type="SUPFAM" id="SSF53383">
    <property type="entry name" value="PLP-dependent transferases"/>
    <property type="match status" value="1"/>
</dbReference>
<dbReference type="InterPro" id="IPR015421">
    <property type="entry name" value="PyrdxlP-dep_Trfase_major"/>
</dbReference>
<keyword evidence="6" id="KW-1185">Reference proteome</keyword>
<dbReference type="InterPro" id="IPR054542">
    <property type="entry name" value="Cys_met_metab_PP"/>
</dbReference>
<evidence type="ECO:0000256" key="1">
    <source>
        <dbReference type="ARBA" id="ARBA00001933"/>
    </source>
</evidence>